<dbReference type="Proteomes" id="UP000095286">
    <property type="component" value="Unplaced"/>
</dbReference>
<reference evidence="2" key="1">
    <citation type="submission" date="2016-11" db="UniProtKB">
        <authorList>
            <consortium name="WormBaseParasite"/>
        </authorList>
    </citation>
    <scope>IDENTIFICATION</scope>
    <source>
        <strain evidence="2">KR3021</strain>
    </source>
</reference>
<name>A0AC35U970_9BILA</name>
<dbReference type="WBParaSite" id="RSKR_0000887000.1">
    <property type="protein sequence ID" value="RSKR_0000887000.1"/>
    <property type="gene ID" value="RSKR_0000887000"/>
</dbReference>
<protein>
    <submittedName>
        <fullName evidence="2">Lipase_3 domain-containing protein</fullName>
    </submittedName>
</protein>
<accession>A0AC35U970</accession>
<evidence type="ECO:0000313" key="2">
    <source>
        <dbReference type="WBParaSite" id="RSKR_0000887000.1"/>
    </source>
</evidence>
<organism evidence="1 2">
    <name type="scientific">Rhabditophanes sp. KR3021</name>
    <dbReference type="NCBI Taxonomy" id="114890"/>
    <lineage>
        <taxon>Eukaryota</taxon>
        <taxon>Metazoa</taxon>
        <taxon>Ecdysozoa</taxon>
        <taxon>Nematoda</taxon>
        <taxon>Chromadorea</taxon>
        <taxon>Rhabditida</taxon>
        <taxon>Tylenchina</taxon>
        <taxon>Panagrolaimomorpha</taxon>
        <taxon>Strongyloidoidea</taxon>
        <taxon>Alloionematidae</taxon>
        <taxon>Rhabditophanes</taxon>
    </lineage>
</organism>
<evidence type="ECO:0000313" key="1">
    <source>
        <dbReference type="Proteomes" id="UP000095286"/>
    </source>
</evidence>
<proteinExistence type="predicted"/>
<sequence length="323" mass="36443">MILPFYFLLLVSLAFGGKQNNFTGKYSASEGEVCAHLCAHIYGNQLAECLEIDIKVKYAVNLLKESKYFDVTSGGTVKYAIYEYLDQNGTLIIVEKGSSSLVQLASQAVTSILFPLIDYFGKGRVWNYQIDAFHSHSLTLIQELASLYRTRRYKNVIFTGHSLAGSISKVNAYFCVAHGTCRSDNTKVISFGAPKSGDKVFADHYNSIVPLTYRVVNQNDLITEYPLNEKFVHVGTKIWYSHGTNYGYKQCAKHNPDPCCSIDPSLSIFEKITITVRIITEHSNYFTENLSNSCKASILTFTTADKICKQYPWKFILIQCYFI</sequence>